<evidence type="ECO:0000256" key="2">
    <source>
        <dbReference type="ARBA" id="ARBA00023125"/>
    </source>
</evidence>
<dbReference type="GO" id="GO:0008270">
    <property type="term" value="F:zinc ion binding"/>
    <property type="evidence" value="ECO:0007669"/>
    <property type="project" value="InterPro"/>
</dbReference>
<dbReference type="EMBL" id="MNBE01000756">
    <property type="protein sequence ID" value="OKO90922.1"/>
    <property type="molecule type" value="Genomic_DNA"/>
</dbReference>
<dbReference type="Gene3D" id="4.10.240.10">
    <property type="entry name" value="Zn(2)-C6 fungal-type DNA-binding domain"/>
    <property type="match status" value="1"/>
</dbReference>
<organism evidence="7 8">
    <name type="scientific">Penicillium subrubescens</name>
    <dbReference type="NCBI Taxonomy" id="1316194"/>
    <lineage>
        <taxon>Eukaryota</taxon>
        <taxon>Fungi</taxon>
        <taxon>Dikarya</taxon>
        <taxon>Ascomycota</taxon>
        <taxon>Pezizomycotina</taxon>
        <taxon>Eurotiomycetes</taxon>
        <taxon>Eurotiomycetidae</taxon>
        <taxon>Eurotiales</taxon>
        <taxon>Aspergillaceae</taxon>
        <taxon>Penicillium</taxon>
    </lineage>
</organism>
<reference evidence="7 8" key="1">
    <citation type="submission" date="2016-10" db="EMBL/GenBank/DDBJ databases">
        <title>Genome sequence of the ascomycete fungus Penicillium subrubescens.</title>
        <authorList>
            <person name="De Vries R.P."/>
            <person name="Peng M."/>
            <person name="Dilokpimol A."/>
            <person name="Hilden K."/>
            <person name="Makela M.R."/>
            <person name="Grigoriev I."/>
            <person name="Riley R."/>
            <person name="Granchi Z."/>
        </authorList>
    </citation>
    <scope>NUCLEOTIDE SEQUENCE [LARGE SCALE GENOMIC DNA]</scope>
    <source>
        <strain evidence="7 8">CBS 132785</strain>
    </source>
</reference>
<evidence type="ECO:0000256" key="1">
    <source>
        <dbReference type="ARBA" id="ARBA00023015"/>
    </source>
</evidence>
<dbReference type="OrthoDB" id="4491390at2759"/>
<evidence type="ECO:0000313" key="8">
    <source>
        <dbReference type="Proteomes" id="UP000186955"/>
    </source>
</evidence>
<dbReference type="GO" id="GO:0003677">
    <property type="term" value="F:DNA binding"/>
    <property type="evidence" value="ECO:0007669"/>
    <property type="project" value="UniProtKB-KW"/>
</dbReference>
<feature type="region of interest" description="Disordered" evidence="5">
    <location>
        <begin position="534"/>
        <end position="589"/>
    </location>
</feature>
<dbReference type="SUPFAM" id="SSF57701">
    <property type="entry name" value="Zn2/Cys6 DNA-binding domain"/>
    <property type="match status" value="1"/>
</dbReference>
<dbReference type="Pfam" id="PF00172">
    <property type="entry name" value="Zn_clus"/>
    <property type="match status" value="1"/>
</dbReference>
<sequence length="601" mass="68972">MGGIPWHSKGCMTCRKRKVKCDEQEPECARCIKRGVKCPGYEKTRIFIHHPLARREKAKESVPITESQYQIEYQSPYQAQIQSQHPVQFQDPVRAMMMPSNVTSGPVAREQVFSSFTNVFFSHTEEVSTLNLWQYLIYNFATLPNKTNMLERAISAVSCLYMGKMNNDDHMYNYGLDLYGTAIRSVKNNIYRNAWNAEIVYTAVIFQELEGYCCAFDLRAWLAHTQGTSTLLRYYRDILPRNPLLDAIYNQHQKMRLIIATAGLNITEDEYQYLKHSSDGISTPLSELLAVYAEFGPLSAVLNSISPNDHEGCETLLQNCLKQKDRITSWYSQYGYARGLFVCGPDECKTDELPPTEGLFGAGYRFSSLDNARMHHWYWNALATIQPMIYKARSLVRSYPLTPESGSGKAPADDEDYKLSEFYADEICRTIPYYANDTKTLSGIRMLMFPMSGAIKVYIGLGNRDKFLWCQHALRLISNRGLSSSRRLSELFWNNWNNRTDELCPVPCRSLRDEMLSFELSTEHQEKVFDVGQMLEESKPKETPEKTVVSNSNEVMKSTETPQPPQVPKPKEKPRPSEEPKVTGEPRFQGEIQFIQEVIKV</sequence>
<comment type="caution">
    <text evidence="7">The sequence shown here is derived from an EMBL/GenBank/DDBJ whole genome shotgun (WGS) entry which is preliminary data.</text>
</comment>
<keyword evidence="2" id="KW-0238">DNA-binding</keyword>
<evidence type="ECO:0000313" key="7">
    <source>
        <dbReference type="EMBL" id="OKO90922.1"/>
    </source>
</evidence>
<keyword evidence="4" id="KW-0539">Nucleus</keyword>
<dbReference type="STRING" id="1316194.A0A1Q5SSI9"/>
<evidence type="ECO:0000256" key="3">
    <source>
        <dbReference type="ARBA" id="ARBA00023163"/>
    </source>
</evidence>
<dbReference type="Proteomes" id="UP000186955">
    <property type="component" value="Unassembled WGS sequence"/>
</dbReference>
<proteinExistence type="predicted"/>
<evidence type="ECO:0000259" key="6">
    <source>
        <dbReference type="PROSITE" id="PS50048"/>
    </source>
</evidence>
<keyword evidence="8" id="KW-1185">Reference proteome</keyword>
<dbReference type="InterPro" id="IPR036864">
    <property type="entry name" value="Zn2-C6_fun-type_DNA-bd_sf"/>
</dbReference>
<dbReference type="PANTHER" id="PTHR38111">
    <property type="entry name" value="ZN(2)-C6 FUNGAL-TYPE DOMAIN-CONTAINING PROTEIN-RELATED"/>
    <property type="match status" value="1"/>
</dbReference>
<protein>
    <recommendedName>
        <fullName evidence="6">Zn(2)-C6 fungal-type domain-containing protein</fullName>
    </recommendedName>
</protein>
<dbReference type="InterPro" id="IPR053178">
    <property type="entry name" value="Osmoadaptation_assoc"/>
</dbReference>
<evidence type="ECO:0000256" key="4">
    <source>
        <dbReference type="ARBA" id="ARBA00023242"/>
    </source>
</evidence>
<accession>A0A1Q5SSI9</accession>
<keyword evidence="1" id="KW-0805">Transcription regulation</keyword>
<evidence type="ECO:0000256" key="5">
    <source>
        <dbReference type="SAM" id="MobiDB-lite"/>
    </source>
</evidence>
<dbReference type="PROSITE" id="PS00463">
    <property type="entry name" value="ZN2_CY6_FUNGAL_1"/>
    <property type="match status" value="1"/>
</dbReference>
<dbReference type="CDD" id="cd00067">
    <property type="entry name" value="GAL4"/>
    <property type="match status" value="1"/>
</dbReference>
<dbReference type="InterPro" id="IPR001138">
    <property type="entry name" value="Zn2Cys6_DnaBD"/>
</dbReference>
<name>A0A1Q5SSI9_9EURO</name>
<keyword evidence="3" id="KW-0804">Transcription</keyword>
<gene>
    <name evidence="7" type="ORF">PENSUB_13223</name>
</gene>
<dbReference type="AlphaFoldDB" id="A0A1Q5SSI9"/>
<feature type="compositionally biased region" description="Basic and acidic residues" evidence="5">
    <location>
        <begin position="569"/>
        <end position="584"/>
    </location>
</feature>
<dbReference type="SMART" id="SM00066">
    <property type="entry name" value="GAL4"/>
    <property type="match status" value="1"/>
</dbReference>
<feature type="compositionally biased region" description="Polar residues" evidence="5">
    <location>
        <begin position="548"/>
        <end position="561"/>
    </location>
</feature>
<feature type="compositionally biased region" description="Basic and acidic residues" evidence="5">
    <location>
        <begin position="536"/>
        <end position="545"/>
    </location>
</feature>
<dbReference type="PANTHER" id="PTHR38111:SF11">
    <property type="entry name" value="TRANSCRIPTION FACTOR DOMAIN-CONTAINING PROTEIN-RELATED"/>
    <property type="match status" value="1"/>
</dbReference>
<feature type="domain" description="Zn(2)-C6 fungal-type" evidence="6">
    <location>
        <begin position="10"/>
        <end position="38"/>
    </location>
</feature>
<dbReference type="PROSITE" id="PS50048">
    <property type="entry name" value="ZN2_CY6_FUNGAL_2"/>
    <property type="match status" value="1"/>
</dbReference>
<dbReference type="GO" id="GO:0000981">
    <property type="term" value="F:DNA-binding transcription factor activity, RNA polymerase II-specific"/>
    <property type="evidence" value="ECO:0007669"/>
    <property type="project" value="InterPro"/>
</dbReference>